<evidence type="ECO:0000256" key="1">
    <source>
        <dbReference type="SAM" id="MobiDB-lite"/>
    </source>
</evidence>
<name>A0A8R1U0M3_ONCVO</name>
<reference evidence="3" key="1">
    <citation type="submission" date="2013-10" db="EMBL/GenBank/DDBJ databases">
        <title>Genome sequencing of Onchocerca volvulus.</title>
        <authorList>
            <person name="Cotton J."/>
            <person name="Tsai J."/>
            <person name="Stanley E."/>
            <person name="Tracey A."/>
            <person name="Holroyd N."/>
            <person name="Lustigman S."/>
            <person name="Berriman M."/>
        </authorList>
    </citation>
    <scope>NUCLEOTIDE SEQUENCE</scope>
</reference>
<dbReference type="Proteomes" id="UP000024404">
    <property type="component" value="Unassembled WGS sequence"/>
</dbReference>
<feature type="region of interest" description="Disordered" evidence="1">
    <location>
        <begin position="1"/>
        <end position="24"/>
    </location>
</feature>
<protein>
    <submittedName>
        <fullName evidence="2">Uncharacterized protein</fullName>
    </submittedName>
</protein>
<keyword evidence="3" id="KW-1185">Reference proteome</keyword>
<dbReference type="EMBL" id="CMVM020000272">
    <property type="status" value="NOT_ANNOTATED_CDS"/>
    <property type="molecule type" value="Genomic_DNA"/>
</dbReference>
<evidence type="ECO:0000313" key="3">
    <source>
        <dbReference type="Proteomes" id="UP000024404"/>
    </source>
</evidence>
<sequence>MTSQEEKAGLKDEESVKNDENNETVAPEIINAHCGKQNFVIMKPGARHYSISTTIVIGKCWPYKVEL</sequence>
<feature type="compositionally biased region" description="Basic and acidic residues" evidence="1">
    <location>
        <begin position="1"/>
        <end position="20"/>
    </location>
</feature>
<proteinExistence type="predicted"/>
<evidence type="ECO:0000313" key="2">
    <source>
        <dbReference type="EnsemblMetazoa" id="OVOC9438.1"/>
    </source>
</evidence>
<reference evidence="2" key="2">
    <citation type="submission" date="2022-06" db="UniProtKB">
        <authorList>
            <consortium name="EnsemblMetazoa"/>
        </authorList>
    </citation>
    <scope>IDENTIFICATION</scope>
</reference>
<accession>A0A8R1U0M3</accession>
<dbReference type="EnsemblMetazoa" id="OVOC9438.1">
    <property type="protein sequence ID" value="OVOC9438.1"/>
    <property type="gene ID" value="WBGene00246247"/>
</dbReference>
<organism evidence="2 3">
    <name type="scientific">Onchocerca volvulus</name>
    <dbReference type="NCBI Taxonomy" id="6282"/>
    <lineage>
        <taxon>Eukaryota</taxon>
        <taxon>Metazoa</taxon>
        <taxon>Ecdysozoa</taxon>
        <taxon>Nematoda</taxon>
        <taxon>Chromadorea</taxon>
        <taxon>Rhabditida</taxon>
        <taxon>Spirurina</taxon>
        <taxon>Spiruromorpha</taxon>
        <taxon>Filarioidea</taxon>
        <taxon>Onchocercidae</taxon>
        <taxon>Onchocerca</taxon>
    </lineage>
</organism>
<dbReference type="AlphaFoldDB" id="A0A8R1U0M3"/>